<keyword evidence="3" id="KW-1185">Reference proteome</keyword>
<evidence type="ECO:0000313" key="3">
    <source>
        <dbReference type="Proteomes" id="UP000319383"/>
    </source>
</evidence>
<organism evidence="2 3">
    <name type="scientific">Symmachiella dynata</name>
    <dbReference type="NCBI Taxonomy" id="2527995"/>
    <lineage>
        <taxon>Bacteria</taxon>
        <taxon>Pseudomonadati</taxon>
        <taxon>Planctomycetota</taxon>
        <taxon>Planctomycetia</taxon>
        <taxon>Planctomycetales</taxon>
        <taxon>Planctomycetaceae</taxon>
        <taxon>Symmachiella</taxon>
    </lineage>
</organism>
<dbReference type="GO" id="GO:0005829">
    <property type="term" value="C:cytosol"/>
    <property type="evidence" value="ECO:0007669"/>
    <property type="project" value="TreeGrafter"/>
</dbReference>
<accession>A0A517ZRN6</accession>
<dbReference type="Gene3D" id="3.30.420.40">
    <property type="match status" value="2"/>
</dbReference>
<dbReference type="InterPro" id="IPR043129">
    <property type="entry name" value="ATPase_NBD"/>
</dbReference>
<dbReference type="AlphaFoldDB" id="A0A517ZRN6"/>
<dbReference type="Pfam" id="PF00814">
    <property type="entry name" value="TsaD"/>
    <property type="match status" value="1"/>
</dbReference>
<name>A0A517ZRN6_9PLAN</name>
<dbReference type="PANTHER" id="PTHR11735:SF11">
    <property type="entry name" value="TRNA THREONYLCARBAMOYLADENOSINE BIOSYNTHESIS PROTEIN TSAB"/>
    <property type="match status" value="1"/>
</dbReference>
<evidence type="ECO:0000259" key="1">
    <source>
        <dbReference type="Pfam" id="PF00814"/>
    </source>
</evidence>
<dbReference type="RefSeq" id="WP_145377547.1">
    <property type="nucleotide sequence ID" value="NZ_CP036276.1"/>
</dbReference>
<proteinExistence type="predicted"/>
<gene>
    <name evidence="2" type="primary">tsaB</name>
    <name evidence="2" type="ORF">Mal52_36410</name>
</gene>
<evidence type="ECO:0000313" key="2">
    <source>
        <dbReference type="EMBL" id="QDU45152.1"/>
    </source>
</evidence>
<dbReference type="InterPro" id="IPR022496">
    <property type="entry name" value="T6A_TsaB"/>
</dbReference>
<reference evidence="2 3" key="1">
    <citation type="submission" date="2019-02" db="EMBL/GenBank/DDBJ databases">
        <title>Deep-cultivation of Planctomycetes and their phenomic and genomic characterization uncovers novel biology.</title>
        <authorList>
            <person name="Wiegand S."/>
            <person name="Jogler M."/>
            <person name="Boedeker C."/>
            <person name="Pinto D."/>
            <person name="Vollmers J."/>
            <person name="Rivas-Marin E."/>
            <person name="Kohn T."/>
            <person name="Peeters S.H."/>
            <person name="Heuer A."/>
            <person name="Rast P."/>
            <person name="Oberbeckmann S."/>
            <person name="Bunk B."/>
            <person name="Jeske O."/>
            <person name="Meyerdierks A."/>
            <person name="Storesund J.E."/>
            <person name="Kallscheuer N."/>
            <person name="Luecker S."/>
            <person name="Lage O.M."/>
            <person name="Pohl T."/>
            <person name="Merkel B.J."/>
            <person name="Hornburger P."/>
            <person name="Mueller R.-W."/>
            <person name="Bruemmer F."/>
            <person name="Labrenz M."/>
            <person name="Spormann A.M."/>
            <person name="Op den Camp H."/>
            <person name="Overmann J."/>
            <person name="Amann R."/>
            <person name="Jetten M.S.M."/>
            <person name="Mascher T."/>
            <person name="Medema M.H."/>
            <person name="Devos D.P."/>
            <person name="Kaster A.-K."/>
            <person name="Ovreas L."/>
            <person name="Rohde M."/>
            <person name="Galperin M.Y."/>
            <person name="Jogler C."/>
        </authorList>
    </citation>
    <scope>NUCLEOTIDE SEQUENCE [LARGE SCALE GENOMIC DNA]</scope>
    <source>
        <strain evidence="2 3">Mal52</strain>
    </source>
</reference>
<dbReference type="KEGG" id="sdyn:Mal52_36410"/>
<sequence length="224" mass="24514">MLTLGLETSLIPGSIALCDNGVCLEERTLQTDRRHAETLIPEIQGLLAEHGYHLRDCRAVAVSEGPGSFTGLRIGVTCAKTLAYATGAPVAAIPTLTAVAHNVVDDVQRLFVVSDAQRKQLFCAEFGRDDHGIWEPVSAITIVDADQFASQCTPHDHVTGPGLIKFAELFRDRCTILPPATWMPHAAVIARFGEQEIRAKRTADIWALQPFYLRKSAAEERWVG</sequence>
<dbReference type="SUPFAM" id="SSF53067">
    <property type="entry name" value="Actin-like ATPase domain"/>
    <property type="match status" value="2"/>
</dbReference>
<dbReference type="Proteomes" id="UP000319383">
    <property type="component" value="Chromosome"/>
</dbReference>
<dbReference type="PANTHER" id="PTHR11735">
    <property type="entry name" value="TRNA N6-ADENOSINE THREONYLCARBAMOYLTRANSFERASE"/>
    <property type="match status" value="1"/>
</dbReference>
<dbReference type="CDD" id="cd24032">
    <property type="entry name" value="ASKHA_NBD_TsaB"/>
    <property type="match status" value="1"/>
</dbReference>
<dbReference type="InterPro" id="IPR000905">
    <property type="entry name" value="Gcp-like_dom"/>
</dbReference>
<dbReference type="EMBL" id="CP036276">
    <property type="protein sequence ID" value="QDU45152.1"/>
    <property type="molecule type" value="Genomic_DNA"/>
</dbReference>
<feature type="domain" description="Gcp-like" evidence="1">
    <location>
        <begin position="31"/>
        <end position="125"/>
    </location>
</feature>
<protein>
    <submittedName>
        <fullName evidence="2">tRNA threonylcarbamoyladenosine biosynthesis protein TsaB</fullName>
    </submittedName>
</protein>
<dbReference type="GO" id="GO:0002949">
    <property type="term" value="P:tRNA threonylcarbamoyladenosine modification"/>
    <property type="evidence" value="ECO:0007669"/>
    <property type="project" value="InterPro"/>
</dbReference>
<dbReference type="NCBIfam" id="TIGR03725">
    <property type="entry name" value="T6A_YeaZ"/>
    <property type="match status" value="1"/>
</dbReference>